<evidence type="ECO:0000256" key="1">
    <source>
        <dbReference type="SAM" id="MobiDB-lite"/>
    </source>
</evidence>
<dbReference type="AlphaFoldDB" id="Q5QNF3"/>
<name>Q5QNF3_ORYSJ</name>
<feature type="region of interest" description="Disordered" evidence="1">
    <location>
        <begin position="274"/>
        <end position="304"/>
    </location>
</feature>
<feature type="region of interest" description="Disordered" evidence="1">
    <location>
        <begin position="237"/>
        <end position="258"/>
    </location>
</feature>
<feature type="compositionally biased region" description="Basic and acidic residues" evidence="1">
    <location>
        <begin position="344"/>
        <end position="361"/>
    </location>
</feature>
<reference evidence="2" key="1">
    <citation type="journal article" date="2002" name="Nature">
        <title>The genome sequence and structure of rice chromosome 1.</title>
        <authorList>
            <person name="Sasaki T."/>
            <person name="Matsumoto T."/>
            <person name="Yamamoto K."/>
            <person name="Sakata K."/>
            <person name="Baba T."/>
            <person name="Katayose Y."/>
            <person name="Wu J."/>
            <person name="Niimura Y."/>
            <person name="Cheng Z."/>
            <person name="Nagamura Y."/>
            <person name="Antonio B.A."/>
            <person name="Kanamori H."/>
            <person name="Hosokawa S."/>
            <person name="Masukawa M."/>
            <person name="Arikawa K."/>
            <person name="Chiden Y."/>
            <person name="Hayashi M."/>
            <person name="Okamoto M."/>
            <person name="Ando T."/>
            <person name="Aoki H."/>
            <person name="Arita K."/>
            <person name="Hamada M."/>
            <person name="Harada C."/>
            <person name="Hijishita S."/>
            <person name="Honda M."/>
            <person name="Ichikawa Y."/>
            <person name="Idonuma A."/>
            <person name="Iijima M."/>
            <person name="Ikeda M."/>
            <person name="Ikeno M."/>
            <person name="Itoh S."/>
            <person name="Itoh T."/>
            <person name="Itoh Y."/>
            <person name="Itoh Y."/>
            <person name="Iwabuchi A."/>
            <person name="Kamiya K."/>
            <person name="Karasawa W."/>
            <person name="Katagiri S."/>
            <person name="Kikuta A."/>
            <person name="Kobayashi N."/>
            <person name="Kono I."/>
            <person name="Machita K."/>
            <person name="Maehara T."/>
            <person name="Mizuno H."/>
            <person name="Mizubayashi T."/>
            <person name="Mukai Y."/>
            <person name="Nagasaki H."/>
            <person name="Nakashima M."/>
            <person name="Nakama Y."/>
            <person name="Nakamichi Y."/>
            <person name="Nakamura M."/>
            <person name="Namiki N."/>
            <person name="Negishi M."/>
            <person name="Ohta I."/>
            <person name="Ono N."/>
            <person name="Saji S."/>
            <person name="Sakai K."/>
            <person name="Shibata M."/>
            <person name="Shimokawa T."/>
            <person name="Shomura A."/>
            <person name="Song J."/>
            <person name="Takazaki Y."/>
            <person name="Terasawa K."/>
            <person name="Tsuji K."/>
            <person name="Waki K."/>
            <person name="Yamagata H."/>
            <person name="Yamane H."/>
            <person name="Yoshiki S."/>
            <person name="Yoshihara R."/>
            <person name="Yukawa K."/>
            <person name="Zhong H."/>
            <person name="Iwama H."/>
            <person name="Endo T."/>
            <person name="Ito H."/>
            <person name="Hahn J.H."/>
            <person name="Kim H.I."/>
            <person name="Eun M.Y."/>
            <person name="Yano M."/>
            <person name="Jiang J."/>
            <person name="Gojobori T."/>
        </authorList>
    </citation>
    <scope>NUCLEOTIDE SEQUENCE [LARGE SCALE GENOMIC DNA]</scope>
</reference>
<gene>
    <name evidence="2" type="primary">P0665D10.7</name>
</gene>
<feature type="compositionally biased region" description="Polar residues" evidence="1">
    <location>
        <begin position="290"/>
        <end position="304"/>
    </location>
</feature>
<evidence type="ECO:0000313" key="2">
    <source>
        <dbReference type="EMBL" id="BAD73057.1"/>
    </source>
</evidence>
<dbReference type="Proteomes" id="UP000817658">
    <property type="component" value="Chromosome 1"/>
</dbReference>
<feature type="region of interest" description="Disordered" evidence="1">
    <location>
        <begin position="321"/>
        <end position="364"/>
    </location>
</feature>
<accession>Q5QNF3</accession>
<dbReference type="EMBL" id="AP002861">
    <property type="protein sequence ID" value="BAD73057.1"/>
    <property type="molecule type" value="Genomic_DNA"/>
</dbReference>
<sequence length="460" mass="50557">MAILEIEDNDDLLSLPGSLANTRIGESPSHQRDSLLKICKKLEQQSKPEHFLDEDRKGPFPPQKLAIEVRGSPTYILGPLPFHNKCGTIQQSPPSHIGVPQSFTAPSPYPGPHRPTVHQDRKGPFPPQKLAIEIEPEINFLKNLGCSLPKNYLDTAVDTAVEFMEDIHERMFAPSPSDEALNKANEILKDSFYDNVITGSSATSVRMEFVASNKELSSPSTSTVTAEDSFAGSVVADAPETESILTKSPESDSSEGGNIEVNEQCMLPVDTSAAEISGGKSIDVDEEVLSGNSEKPSDSCTSEDPISIGKELILWRKPLEPQSPESSAFDDAIIPEGTIVNCEEPEHSTKDTEESGKHGDLSKFSGVTISHDLTTDMSNDDDSNVWLDIDLQDDQEQTEADVSPVRQPKKTSFKKKMMRSLANKFRWSKKERNLNQAEAGNVRYQAVSSSDDLEDDWELL</sequence>
<proteinExistence type="predicted"/>
<feature type="region of interest" description="Disordered" evidence="1">
    <location>
        <begin position="394"/>
        <end position="414"/>
    </location>
</feature>
<organism evidence="2">
    <name type="scientific">Oryza sativa subsp. japonica</name>
    <name type="common">Rice</name>
    <dbReference type="NCBI Taxonomy" id="39947"/>
    <lineage>
        <taxon>Eukaryota</taxon>
        <taxon>Viridiplantae</taxon>
        <taxon>Streptophyta</taxon>
        <taxon>Embryophyta</taxon>
        <taxon>Tracheophyta</taxon>
        <taxon>Spermatophyta</taxon>
        <taxon>Magnoliopsida</taxon>
        <taxon>Liliopsida</taxon>
        <taxon>Poales</taxon>
        <taxon>Poaceae</taxon>
        <taxon>BOP clade</taxon>
        <taxon>Oryzoideae</taxon>
        <taxon>Oryzeae</taxon>
        <taxon>Oryzinae</taxon>
        <taxon>Oryza</taxon>
        <taxon>Oryza sativa</taxon>
    </lineage>
</organism>
<protein>
    <submittedName>
        <fullName evidence="2">Uncharacterized protein</fullName>
    </submittedName>
</protein>